<dbReference type="EC" id="3.2.1.26" evidence="2"/>
<evidence type="ECO:0000256" key="3">
    <source>
        <dbReference type="ARBA" id="ARBA00022801"/>
    </source>
</evidence>
<comment type="similarity">
    <text evidence="1 5">Belongs to the glycosyl hydrolase 32 family.</text>
</comment>
<dbReference type="InterPro" id="IPR013189">
    <property type="entry name" value="Glyco_hydro_32_C"/>
</dbReference>
<dbReference type="PANTHER" id="PTHR43101">
    <property type="entry name" value="BETA-FRUCTOSIDASE"/>
    <property type="match status" value="1"/>
</dbReference>
<evidence type="ECO:0000259" key="7">
    <source>
        <dbReference type="Pfam" id="PF08244"/>
    </source>
</evidence>
<evidence type="ECO:0000256" key="2">
    <source>
        <dbReference type="ARBA" id="ARBA00012758"/>
    </source>
</evidence>
<organism evidence="8">
    <name type="scientific">Bifidobacterium longum subsp. infantis CCUG 52486</name>
    <dbReference type="NCBI Taxonomy" id="537937"/>
    <lineage>
        <taxon>Bacteria</taxon>
        <taxon>Bacillati</taxon>
        <taxon>Actinomycetota</taxon>
        <taxon>Actinomycetes</taxon>
        <taxon>Bifidobacteriales</taxon>
        <taxon>Bifidobacteriaceae</taxon>
        <taxon>Bifidobacterium</taxon>
    </lineage>
</organism>
<name>C5EE17_BIFLI</name>
<dbReference type="PANTHER" id="PTHR43101:SF1">
    <property type="entry name" value="BETA-FRUCTOSIDASE"/>
    <property type="match status" value="1"/>
</dbReference>
<keyword evidence="4 5" id="KW-0326">Glycosidase</keyword>
<evidence type="ECO:0000256" key="5">
    <source>
        <dbReference type="RuleBase" id="RU362110"/>
    </source>
</evidence>
<feature type="domain" description="Glycosyl hydrolase family 32 C-terminal" evidence="7">
    <location>
        <begin position="387"/>
        <end position="539"/>
    </location>
</feature>
<dbReference type="SMART" id="SM00640">
    <property type="entry name" value="Glyco_32"/>
    <property type="match status" value="1"/>
</dbReference>
<gene>
    <name evidence="8" type="ORF">BLIG_01930</name>
</gene>
<dbReference type="Gene3D" id="2.115.10.20">
    <property type="entry name" value="Glycosyl hydrolase domain, family 43"/>
    <property type="match status" value="1"/>
</dbReference>
<evidence type="ECO:0000259" key="6">
    <source>
        <dbReference type="Pfam" id="PF00251"/>
    </source>
</evidence>
<accession>C5EE17</accession>
<dbReference type="AlphaFoldDB" id="C5EE17"/>
<dbReference type="EMBL" id="DS990259">
    <property type="protein sequence ID" value="EEQ56261.1"/>
    <property type="molecule type" value="Genomic_DNA"/>
</dbReference>
<reference evidence="8" key="1">
    <citation type="submission" date="2008-08" db="EMBL/GenBank/DDBJ databases">
        <title>Annotation of Bifidobacterium longum subsp. infantis CCUG 52486.</title>
        <authorList>
            <consortium name="The Broad Institute Genome Sequencing Platform"/>
            <person name="Gougoulias C."/>
            <person name="Tuohy K.M."/>
            <person name="Gibson G.R."/>
            <person name="Ward D."/>
            <person name="Mehta T."/>
            <person name="Young S."/>
            <person name="Jaffe D."/>
            <person name="Gnerre S."/>
            <person name="Berlin A."/>
            <person name="Heiman D."/>
            <person name="Hepburn T."/>
            <person name="Shea T."/>
            <person name="Sykes S."/>
            <person name="Alvarado L."/>
            <person name="Kodira C."/>
            <person name="Borodovsky M."/>
            <person name="Lander E."/>
            <person name="Galagan J."/>
            <person name="Nusbaum C."/>
            <person name="Birren B."/>
        </authorList>
    </citation>
    <scope>NUCLEOTIDE SEQUENCE [LARGE SCALE GENOMIC DNA]</scope>
    <source>
        <strain evidence="8">CCUG 52486</strain>
    </source>
</reference>
<dbReference type="SUPFAM" id="SSF49899">
    <property type="entry name" value="Concanavalin A-like lectins/glucanases"/>
    <property type="match status" value="1"/>
</dbReference>
<dbReference type="SUPFAM" id="SSF75005">
    <property type="entry name" value="Arabinanase/levansucrase/invertase"/>
    <property type="match status" value="1"/>
</dbReference>
<protein>
    <recommendedName>
        <fullName evidence="2">beta-fructofuranosidase</fullName>
        <ecNumber evidence="2">3.2.1.26</ecNumber>
    </recommendedName>
</protein>
<keyword evidence="3 5" id="KW-0378">Hydrolase</keyword>
<evidence type="ECO:0000256" key="1">
    <source>
        <dbReference type="ARBA" id="ARBA00009902"/>
    </source>
</evidence>
<dbReference type="InterPro" id="IPR051214">
    <property type="entry name" value="GH32_Enzymes"/>
</dbReference>
<dbReference type="InterPro" id="IPR023296">
    <property type="entry name" value="Glyco_hydro_beta-prop_sf"/>
</dbReference>
<dbReference type="InterPro" id="IPR001362">
    <property type="entry name" value="Glyco_hydro_32"/>
</dbReference>
<dbReference type="GO" id="GO:0004564">
    <property type="term" value="F:beta-fructofuranosidase activity"/>
    <property type="evidence" value="ECO:0007669"/>
    <property type="project" value="UniProtKB-EC"/>
</dbReference>
<evidence type="ECO:0000313" key="8">
    <source>
        <dbReference type="EMBL" id="EEQ56261.1"/>
    </source>
</evidence>
<dbReference type="InterPro" id="IPR013320">
    <property type="entry name" value="ConA-like_dom_sf"/>
</dbReference>
<dbReference type="HOGENOM" id="CLU_001528_7_0_11"/>
<dbReference type="Pfam" id="PF00251">
    <property type="entry name" value="Glyco_hydro_32N"/>
    <property type="match status" value="1"/>
</dbReference>
<dbReference type="Gene3D" id="2.60.120.560">
    <property type="entry name" value="Exo-inulinase, domain 1"/>
    <property type="match status" value="1"/>
</dbReference>
<dbReference type="GO" id="GO:0005975">
    <property type="term" value="P:carbohydrate metabolic process"/>
    <property type="evidence" value="ECO:0007669"/>
    <property type="project" value="InterPro"/>
</dbReference>
<proteinExistence type="inferred from homology"/>
<sequence length="547" mass="61435">MMIRKSAATRSTPTSSCVRWKRPRPERTAMTDFTPETPVLTPIRDHAAELAKAEAGVAEMAAKRNNRWYPKYHIASNGGWINDPNGLCFYKGRWHVFYQLHPYGTQWGPMHWGHVSSTDMLNWKREPIMFAPSLEQEKDGVFSGSAVIDDNGDLRFYYTGHRWANGHDNTGGDWQVQMTALPDNDELTSATKQGMIIDCPTDKVDHHYRDPKVWKTGDTWYMTFGVSSADKRGQMWLFSSKDMVRWEYERVLFQHPDPDVFMLECPDFFPIKDKDGNEKWVIGFSAMGSKPSGFMNRNVSNAGYMIGTWEPGGEFKPETEFRLWDCGHNYYAPQSFNVDGRQIVYGWMSPFVQPIPMEDDGWCGQLTLPREITLGDDGDVVTAPVAEMEGLREDTLDHGSVTLDMDGEQIIADDAEAVEIEMTIDLAASTAERAGLKIHATEDGAYTYVAYDGQIGRVVVDRQAMANGDRGYRAAPLTDAELASGKLDLRVFVDRGSVEVYVNGGHQVLSSYSYASEGPRAIKLVAESGSLKVDSLKLHHMKSIGLE</sequence>
<dbReference type="Proteomes" id="UP000005084">
    <property type="component" value="Unassembled WGS sequence"/>
</dbReference>
<feature type="domain" description="Glycosyl hydrolase family 32 N-terminal" evidence="6">
    <location>
        <begin position="73"/>
        <end position="383"/>
    </location>
</feature>
<evidence type="ECO:0000256" key="4">
    <source>
        <dbReference type="ARBA" id="ARBA00023295"/>
    </source>
</evidence>
<dbReference type="CDD" id="cd08996">
    <property type="entry name" value="GH32_FFase"/>
    <property type="match status" value="1"/>
</dbReference>
<dbReference type="Pfam" id="PF08244">
    <property type="entry name" value="Glyco_hydro_32C"/>
    <property type="match status" value="1"/>
</dbReference>
<dbReference type="InterPro" id="IPR013148">
    <property type="entry name" value="Glyco_hydro_32_N"/>
</dbReference>